<dbReference type="PANTHER" id="PTHR30636:SF3">
    <property type="entry name" value="UPF0701 PROTEIN YICC"/>
    <property type="match status" value="1"/>
</dbReference>
<protein>
    <recommendedName>
        <fullName evidence="9">YicC family protein</fullName>
    </recommendedName>
</protein>
<evidence type="ECO:0000259" key="7">
    <source>
        <dbReference type="Pfam" id="PF08340"/>
    </source>
</evidence>
<dbReference type="Pfam" id="PF03755">
    <property type="entry name" value="YicC-like_N"/>
    <property type="match status" value="1"/>
</dbReference>
<evidence type="ECO:0000256" key="2">
    <source>
        <dbReference type="ARBA" id="ARBA00022722"/>
    </source>
</evidence>
<evidence type="ECO:0000256" key="3">
    <source>
        <dbReference type="ARBA" id="ARBA00022759"/>
    </source>
</evidence>
<evidence type="ECO:0000256" key="1">
    <source>
        <dbReference type="ARBA" id="ARBA00001968"/>
    </source>
</evidence>
<dbReference type="InterPro" id="IPR005229">
    <property type="entry name" value="YicC/YloC-like"/>
</dbReference>
<name>A0A644V602_9ZZZZ</name>
<dbReference type="EMBL" id="VSSQ01000218">
    <property type="protein sequence ID" value="MPL86243.1"/>
    <property type="molecule type" value="Genomic_DNA"/>
</dbReference>
<reference evidence="8" key="1">
    <citation type="submission" date="2019-08" db="EMBL/GenBank/DDBJ databases">
        <authorList>
            <person name="Kucharzyk K."/>
            <person name="Murdoch R.W."/>
            <person name="Higgins S."/>
            <person name="Loffler F."/>
        </authorList>
    </citation>
    <scope>NUCLEOTIDE SEQUENCE</scope>
</reference>
<dbReference type="NCBIfam" id="TIGR00255">
    <property type="entry name" value="YicC/YloC family endoribonuclease"/>
    <property type="match status" value="1"/>
</dbReference>
<accession>A0A644V602</accession>
<dbReference type="AlphaFoldDB" id="A0A644V602"/>
<evidence type="ECO:0000259" key="6">
    <source>
        <dbReference type="Pfam" id="PF03755"/>
    </source>
</evidence>
<dbReference type="GO" id="GO:0016787">
    <property type="term" value="F:hydrolase activity"/>
    <property type="evidence" value="ECO:0007669"/>
    <property type="project" value="UniProtKB-KW"/>
</dbReference>
<evidence type="ECO:0000313" key="8">
    <source>
        <dbReference type="EMBL" id="MPL86243.1"/>
    </source>
</evidence>
<gene>
    <name evidence="8" type="ORF">SDC9_32220</name>
</gene>
<sequence>MTGFGRGEYKDDQFSFVIEMKTVNHRYNEVAIRLPRFLNALEDRVRKTILQTLSRGRVDVFITSVYTNGDNCVIKVDKALAKAYHNALQEVGNAVGIKELSLNNQDEVLYLSRCPDVISADEGYFDVEQLWPKMEKAISVALKNLVSMREAEGSNILEDLEGRANLIAEKLAIVEERAPLVVTEYQGRLSERINDLLKSYAEQTVEPERLIQEVAIFADRVNITEEIVRLKSHIKQFKLMIESDKPVGRKMDFLIQEFNREANTIASKSNDFTITQTVVEIKGEIEKIREQIQNIE</sequence>
<dbReference type="GO" id="GO:0004521">
    <property type="term" value="F:RNA endonuclease activity"/>
    <property type="evidence" value="ECO:0007669"/>
    <property type="project" value="InterPro"/>
</dbReference>
<evidence type="ECO:0000256" key="4">
    <source>
        <dbReference type="ARBA" id="ARBA00022801"/>
    </source>
</evidence>
<evidence type="ECO:0000256" key="5">
    <source>
        <dbReference type="ARBA" id="ARBA00035648"/>
    </source>
</evidence>
<organism evidence="8">
    <name type="scientific">bioreactor metagenome</name>
    <dbReference type="NCBI Taxonomy" id="1076179"/>
    <lineage>
        <taxon>unclassified sequences</taxon>
        <taxon>metagenomes</taxon>
        <taxon>ecological metagenomes</taxon>
    </lineage>
</organism>
<keyword evidence="3" id="KW-0255">Endonuclease</keyword>
<keyword evidence="4" id="KW-0378">Hydrolase</keyword>
<feature type="domain" description="Endoribonuclease YicC-like N-terminal" evidence="6">
    <location>
        <begin position="1"/>
        <end position="156"/>
    </location>
</feature>
<comment type="cofactor">
    <cofactor evidence="1">
        <name>a divalent metal cation</name>
        <dbReference type="ChEBI" id="CHEBI:60240"/>
    </cofactor>
</comment>
<comment type="caution">
    <text evidence="8">The sequence shown here is derived from an EMBL/GenBank/DDBJ whole genome shotgun (WGS) entry which is preliminary data.</text>
</comment>
<evidence type="ECO:0008006" key="9">
    <source>
        <dbReference type="Google" id="ProtNLM"/>
    </source>
</evidence>
<dbReference type="InterPro" id="IPR013551">
    <property type="entry name" value="YicC-like_C"/>
</dbReference>
<dbReference type="InterPro" id="IPR013527">
    <property type="entry name" value="YicC-like_N"/>
</dbReference>
<proteinExistence type="inferred from homology"/>
<dbReference type="PANTHER" id="PTHR30636">
    <property type="entry name" value="UPF0701 PROTEIN YICC"/>
    <property type="match status" value="1"/>
</dbReference>
<dbReference type="Pfam" id="PF08340">
    <property type="entry name" value="YicC-like_C"/>
    <property type="match status" value="1"/>
</dbReference>
<comment type="similarity">
    <text evidence="5">Belongs to the YicC/YloC family.</text>
</comment>
<keyword evidence="2" id="KW-0540">Nuclease</keyword>
<feature type="domain" description="Endoribonuclease YicC-like C-terminal" evidence="7">
    <location>
        <begin position="174"/>
        <end position="296"/>
    </location>
</feature>